<dbReference type="AlphaFoldDB" id="A0A1C3KWK8"/>
<reference evidence="1 2" key="1">
    <citation type="submission" date="2016-06" db="EMBL/GenBank/DDBJ databases">
        <authorList>
            <consortium name="Pathogen Informatics"/>
        </authorList>
    </citation>
    <scope>NUCLEOTIDE SEQUENCE [LARGE SCALE GENOMIC DNA]</scope>
    <source>
        <strain evidence="1">PowCR01</strain>
    </source>
</reference>
<dbReference type="OrthoDB" id="381950at2759"/>
<dbReference type="InterPro" id="IPR008780">
    <property type="entry name" value="Plasmodium_Vir"/>
</dbReference>
<protein>
    <submittedName>
        <fullName evidence="1">PIR protein</fullName>
    </submittedName>
</protein>
<sequence>MSDTETDIVCYSFFNNFETYIQYEQHMEKHYGESERDNKCYSFKPDFNISSTESANKICEKFKYLYKLIDSAKGQSRTKFLDKNDFAYLNYWFNCKLRNNTPIVKLTVTDFYYNMSNHELEFGGNTFDGKLYDLEYEDFSNMNLLSNLKIYYGETYKNMSAHMNEVNIPCIQYFQKYITTYKEAIIKCPHDNTSFCKILNNFKEEYDRVFFGKFGISEQCPDKDFLKLPTYNDVLQENQKITTVGTILGSSFATLFTSVFFYKFTPLGQWIRGKMGSNAGSHSNLYEENDQLSLNTSDNENINFDEIPYRISYDSVANY</sequence>
<accession>A0A1C3KWK8</accession>
<dbReference type="Pfam" id="PF05795">
    <property type="entry name" value="Plasmodium_Vir"/>
    <property type="match status" value="1"/>
</dbReference>
<dbReference type="VEuPathDB" id="PlasmoDB:PocGH01_13010900"/>
<name>A0A1C3KWK8_PLAOA</name>
<gene>
    <name evidence="1" type="primary">PowCR01_130007500</name>
    <name evidence="1" type="ORF">POWCR01_130007500</name>
</gene>
<organism evidence="1 2">
    <name type="scientific">Plasmodium ovale</name>
    <name type="common">malaria parasite P. ovale</name>
    <dbReference type="NCBI Taxonomy" id="36330"/>
    <lineage>
        <taxon>Eukaryota</taxon>
        <taxon>Sar</taxon>
        <taxon>Alveolata</taxon>
        <taxon>Apicomplexa</taxon>
        <taxon>Aconoidasida</taxon>
        <taxon>Haemosporida</taxon>
        <taxon>Plasmodiidae</taxon>
        <taxon>Plasmodium</taxon>
        <taxon>Plasmodium (Plasmodium)</taxon>
    </lineage>
</organism>
<dbReference type="VEuPathDB" id="PlasmoDB:POWCR01_130007500"/>
<proteinExistence type="predicted"/>
<evidence type="ECO:0000313" key="2">
    <source>
        <dbReference type="Proteomes" id="UP000243200"/>
    </source>
</evidence>
<evidence type="ECO:0000313" key="1">
    <source>
        <dbReference type="EMBL" id="SBT78591.1"/>
    </source>
</evidence>
<dbReference type="EMBL" id="LT594517">
    <property type="protein sequence ID" value="SBT78591.1"/>
    <property type="molecule type" value="Genomic_DNA"/>
</dbReference>
<dbReference type="Proteomes" id="UP000243200">
    <property type="component" value="Chromosome 13"/>
</dbReference>